<gene>
    <name evidence="1" type="ORF">OA50_04470</name>
</gene>
<name>A0A0B3SKL9_9RHOB</name>
<protein>
    <submittedName>
        <fullName evidence="1">Uncharacterized protein</fullName>
    </submittedName>
</protein>
<proteinExistence type="predicted"/>
<comment type="caution">
    <text evidence="1">The sequence shown here is derived from an EMBL/GenBank/DDBJ whole genome shotgun (WGS) entry which is preliminary data.</text>
</comment>
<organism evidence="1 2">
    <name type="scientific">Mameliella alba</name>
    <dbReference type="NCBI Taxonomy" id="561184"/>
    <lineage>
        <taxon>Bacteria</taxon>
        <taxon>Pseudomonadati</taxon>
        <taxon>Pseudomonadota</taxon>
        <taxon>Alphaproteobacteria</taxon>
        <taxon>Rhodobacterales</taxon>
        <taxon>Roseobacteraceae</taxon>
        <taxon>Mameliella</taxon>
    </lineage>
</organism>
<dbReference type="RefSeq" id="WP_043145288.1">
    <property type="nucleotide sequence ID" value="NZ_JSUQ01000020.1"/>
</dbReference>
<dbReference type="AlphaFoldDB" id="A0A0B3SKL9"/>
<dbReference type="Proteomes" id="UP000030960">
    <property type="component" value="Unassembled WGS sequence"/>
</dbReference>
<evidence type="ECO:0000313" key="1">
    <source>
        <dbReference type="EMBL" id="KHQ51099.1"/>
    </source>
</evidence>
<reference evidence="1 2" key="1">
    <citation type="submission" date="2014-10" db="EMBL/GenBank/DDBJ databases">
        <title>Genome sequence of Ponticoccus sp. strain UMTAT08 isolated from clonal culture of toxic dinoflagellate Alexandrium tamiyavanichii.</title>
        <authorList>
            <person name="Gan H.Y."/>
            <person name="Muhd D.-D."/>
            <person name="Mohd Noor M.E."/>
            <person name="Yeong Y.S."/>
            <person name="Usup G."/>
        </authorList>
    </citation>
    <scope>NUCLEOTIDE SEQUENCE [LARGE SCALE GENOMIC DNA]</scope>
    <source>
        <strain evidence="1 2">UMTAT08</strain>
    </source>
</reference>
<evidence type="ECO:0000313" key="2">
    <source>
        <dbReference type="Proteomes" id="UP000030960"/>
    </source>
</evidence>
<sequence length="465" mass="50365">MPLPLPLRGLFSEARNAEMSIEYAGEVTNWRSTGVSLETRPGYKYLKAETFPIVLQRVPFEFGAISVYIELSATTAMTPSVSTPRVCNGNASFSALSGQVIIADGIGDPLAFNGSTFSTPAFTTSTSVTQSDFDGFLAHHDRPYFWVRGSTLEFYYGGVGAVTGALTQFPLDRLGNITGSILEMASLTVDAGHGMNDVLAIFTSTGQVVTYEGLDPGDQNDWRQLNRLQIAPPLGPKAFQQIGSDLWVLTPKGVVSIQQTISQGQMALVKQVSQPVADDLVQAAEDGGDWILHASADQRMVIINRVFAGVSEQWVFYTKSGTWEKSDYPALDWHNLAGNTEFTAMDGRPARLTTSKTDGDEMTAVLRTGWFRSGFTSIESVTPSILAKGPLSVRLAVLVDHDETAADLDESWQTVTIEPETPASGGETIALNELIASDAVGDVFQIRMEVTAKWAQLVNMTLRVT</sequence>
<dbReference type="EMBL" id="JSUQ01000020">
    <property type="protein sequence ID" value="KHQ51099.1"/>
    <property type="molecule type" value="Genomic_DNA"/>
</dbReference>
<keyword evidence="2" id="KW-1185">Reference proteome</keyword>
<accession>A0A0B3SKL9</accession>